<dbReference type="PROSITE" id="PS51059">
    <property type="entry name" value="PARP_CATALYTIC"/>
    <property type="match status" value="1"/>
</dbReference>
<organism evidence="11 12">
    <name type="scientific">Albula goreensis</name>
    <dbReference type="NCBI Taxonomy" id="1534307"/>
    <lineage>
        <taxon>Eukaryota</taxon>
        <taxon>Metazoa</taxon>
        <taxon>Chordata</taxon>
        <taxon>Craniata</taxon>
        <taxon>Vertebrata</taxon>
        <taxon>Euteleostomi</taxon>
        <taxon>Actinopterygii</taxon>
        <taxon>Neopterygii</taxon>
        <taxon>Teleostei</taxon>
        <taxon>Albuliformes</taxon>
        <taxon>Albulidae</taxon>
        <taxon>Albula</taxon>
    </lineage>
</organism>
<keyword evidence="2 7" id="KW-0328">Glycosyltransferase</keyword>
<dbReference type="GO" id="GO:0010629">
    <property type="term" value="P:negative regulation of gene expression"/>
    <property type="evidence" value="ECO:0007669"/>
    <property type="project" value="TreeGrafter"/>
</dbReference>
<dbReference type="GO" id="GO:0070212">
    <property type="term" value="P:protein poly-ADP-ribosylation"/>
    <property type="evidence" value="ECO:0007669"/>
    <property type="project" value="TreeGrafter"/>
</dbReference>
<name>A0A8T3E1J3_9TELE</name>
<dbReference type="Gene3D" id="3.90.228.10">
    <property type="match status" value="1"/>
</dbReference>
<dbReference type="GO" id="GO:0005737">
    <property type="term" value="C:cytoplasm"/>
    <property type="evidence" value="ECO:0007669"/>
    <property type="project" value="TreeGrafter"/>
</dbReference>
<dbReference type="Proteomes" id="UP000829720">
    <property type="component" value="Unassembled WGS sequence"/>
</dbReference>
<evidence type="ECO:0000256" key="5">
    <source>
        <dbReference type="ARBA" id="ARBA00023242"/>
    </source>
</evidence>
<dbReference type="GO" id="GO:1990404">
    <property type="term" value="F:NAD+-protein mono-ADP-ribosyltransferase activity"/>
    <property type="evidence" value="ECO:0007669"/>
    <property type="project" value="TreeGrafter"/>
</dbReference>
<evidence type="ECO:0000256" key="3">
    <source>
        <dbReference type="ARBA" id="ARBA00022679"/>
    </source>
</evidence>
<dbReference type="EC" id="2.4.2.-" evidence="7"/>
<dbReference type="PROSITE" id="PS51154">
    <property type="entry name" value="MACRO"/>
    <property type="match status" value="2"/>
</dbReference>
<dbReference type="Pfam" id="PF00644">
    <property type="entry name" value="PARP"/>
    <property type="match status" value="1"/>
</dbReference>
<evidence type="ECO:0000259" key="10">
    <source>
        <dbReference type="PROSITE" id="PS51154"/>
    </source>
</evidence>
<feature type="domain" description="Macro" evidence="10">
    <location>
        <begin position="1"/>
        <end position="185"/>
    </location>
</feature>
<dbReference type="EMBL" id="JAERUA010000002">
    <property type="protein sequence ID" value="KAI1902550.1"/>
    <property type="molecule type" value="Genomic_DNA"/>
</dbReference>
<evidence type="ECO:0000313" key="11">
    <source>
        <dbReference type="EMBL" id="KAI1902550.1"/>
    </source>
</evidence>
<evidence type="ECO:0000313" key="12">
    <source>
        <dbReference type="Proteomes" id="UP000829720"/>
    </source>
</evidence>
<dbReference type="InterPro" id="IPR037197">
    <property type="entry name" value="WWE_dom_sf"/>
</dbReference>
<comment type="subcellular location">
    <subcellularLocation>
        <location evidence="1">Nucleus</location>
    </subcellularLocation>
</comment>
<feature type="domain" description="Macro" evidence="10">
    <location>
        <begin position="223"/>
        <end position="397"/>
    </location>
</feature>
<evidence type="ECO:0000256" key="4">
    <source>
        <dbReference type="ARBA" id="ARBA00023027"/>
    </source>
</evidence>
<feature type="domain" description="PARP catalytic" evidence="9">
    <location>
        <begin position="626"/>
        <end position="821"/>
    </location>
</feature>
<dbReference type="GO" id="GO:0005634">
    <property type="term" value="C:nucleus"/>
    <property type="evidence" value="ECO:0007669"/>
    <property type="project" value="UniProtKB-SubCell"/>
</dbReference>
<dbReference type="SUPFAM" id="SSF117839">
    <property type="entry name" value="WWE domain"/>
    <property type="match status" value="1"/>
</dbReference>
<keyword evidence="3 7" id="KW-0808">Transferase</keyword>
<dbReference type="SMART" id="SM00506">
    <property type="entry name" value="A1pp"/>
    <property type="match status" value="2"/>
</dbReference>
<comment type="similarity">
    <text evidence="6">Belongs to the ARTD/PARP family.</text>
</comment>
<dbReference type="PANTHER" id="PTHR14453">
    <property type="entry name" value="PARP/ZINC FINGER CCCH TYPE DOMAIN CONTAINING PROTEIN"/>
    <property type="match status" value="1"/>
</dbReference>
<dbReference type="PANTHER" id="PTHR14453:SF106">
    <property type="entry name" value="POLY [ADP-RIBOSE] POLYMERASE"/>
    <property type="match status" value="1"/>
</dbReference>
<accession>A0A8T3E1J3</accession>
<evidence type="ECO:0000259" key="9">
    <source>
        <dbReference type="PROSITE" id="PS51059"/>
    </source>
</evidence>
<evidence type="ECO:0000259" key="8">
    <source>
        <dbReference type="PROSITE" id="PS50918"/>
    </source>
</evidence>
<evidence type="ECO:0000256" key="7">
    <source>
        <dbReference type="RuleBase" id="RU362114"/>
    </source>
</evidence>
<dbReference type="CDD" id="cd02903">
    <property type="entry name" value="Macro_BAL-like"/>
    <property type="match status" value="1"/>
</dbReference>
<comment type="caution">
    <text evidence="11">The sequence shown here is derived from an EMBL/GenBank/DDBJ whole genome shotgun (WGS) entry which is preliminary data.</text>
</comment>
<keyword evidence="12" id="KW-1185">Reference proteome</keyword>
<evidence type="ECO:0000256" key="6">
    <source>
        <dbReference type="ARBA" id="ARBA00024347"/>
    </source>
</evidence>
<dbReference type="InterPro" id="IPR057049">
    <property type="entry name" value="PARP14_KH_8"/>
</dbReference>
<protein>
    <recommendedName>
        <fullName evidence="7">Poly [ADP-ribose] polymerase</fullName>
        <shortName evidence="7">PARP</shortName>
        <ecNumber evidence="7">2.4.2.-</ecNumber>
    </recommendedName>
</protein>
<dbReference type="InterPro" id="IPR002589">
    <property type="entry name" value="Macro_dom"/>
</dbReference>
<dbReference type="InterPro" id="IPR004170">
    <property type="entry name" value="WWE_dom"/>
</dbReference>
<dbReference type="Gene3D" id="3.30.720.50">
    <property type="match status" value="1"/>
</dbReference>
<dbReference type="OrthoDB" id="6133115at2759"/>
<evidence type="ECO:0000256" key="1">
    <source>
        <dbReference type="ARBA" id="ARBA00004123"/>
    </source>
</evidence>
<dbReference type="Pfam" id="PF01661">
    <property type="entry name" value="Macro"/>
    <property type="match status" value="2"/>
</dbReference>
<dbReference type="GO" id="GO:0003950">
    <property type="term" value="F:NAD+ poly-ADP-ribosyltransferase activity"/>
    <property type="evidence" value="ECO:0007669"/>
    <property type="project" value="UniProtKB-UniRule"/>
</dbReference>
<gene>
    <name evidence="11" type="ORF">AGOR_G00017030</name>
</gene>
<dbReference type="InterPro" id="IPR043472">
    <property type="entry name" value="Macro_dom-like"/>
</dbReference>
<dbReference type="FunFam" id="3.90.228.10:FF:000008">
    <property type="entry name" value="Poly [ADP-ribose] polymerase"/>
    <property type="match status" value="1"/>
</dbReference>
<proteinExistence type="inferred from homology"/>
<dbReference type="GO" id="GO:0003714">
    <property type="term" value="F:transcription corepressor activity"/>
    <property type="evidence" value="ECO:0007669"/>
    <property type="project" value="TreeGrafter"/>
</dbReference>
<dbReference type="AlphaFoldDB" id="A0A8T3E1J3"/>
<evidence type="ECO:0000256" key="2">
    <source>
        <dbReference type="ARBA" id="ARBA00022676"/>
    </source>
</evidence>
<dbReference type="PROSITE" id="PS50918">
    <property type="entry name" value="WWE"/>
    <property type="match status" value="1"/>
</dbReference>
<reference evidence="11" key="1">
    <citation type="submission" date="2021-01" db="EMBL/GenBank/DDBJ databases">
        <authorList>
            <person name="Zahm M."/>
            <person name="Roques C."/>
            <person name="Cabau C."/>
            <person name="Klopp C."/>
            <person name="Donnadieu C."/>
            <person name="Jouanno E."/>
            <person name="Lampietro C."/>
            <person name="Louis A."/>
            <person name="Herpin A."/>
            <person name="Echchiki A."/>
            <person name="Berthelot C."/>
            <person name="Parey E."/>
            <person name="Roest-Crollius H."/>
            <person name="Braasch I."/>
            <person name="Postlethwait J."/>
            <person name="Bobe J."/>
            <person name="Montfort J."/>
            <person name="Bouchez O."/>
            <person name="Begum T."/>
            <person name="Mejri S."/>
            <person name="Adams A."/>
            <person name="Chen W.-J."/>
            <person name="Guiguen Y."/>
        </authorList>
    </citation>
    <scope>NUCLEOTIDE SEQUENCE</scope>
    <source>
        <tissue evidence="11">Blood</tissue>
    </source>
</reference>
<sequence>METKRTNEGLIIVLRKGNIEDAETQVIVNTISEDLDLSKGAVSKAILQAAGSELQSAVRQEARGGVAKYGEVLQTRGFGLRGHVFHTVCPPWDGGTGRSKQTLVEIVQTCLTEAERHSAVSLAFPAIGTGNMSFPRPLVAKLLLTEVQAFSQRKVPKHLKEVVFIVHPSDTQTMECFVREFRGQSHGHKVPSGHQAKKSQQAKVQTGQSQHGSAFFGEVSSPTLGVHSMEIGHVTLEVSSGDITKETTDIIVNSSNSTFNLKTGVSKAILDAAGELVENECSQYGTVQNKALIVTQAGNLQCRHIIHIVGQNDPARIREMVFHVLQECEERRASSAAFPALGTGQGGANPSLVAEAMIDAISDFVTKKQGRCLKLVKIIVFQTDMVSKFHTTMKKREGGNLPEEKSIFSRFKGHITSFFGGSGRESVAEEEEFVMVGEEFSPTIIQLCGDTPHAVRAAKDTLNDLIVKEQMERDIRDPGIAHLSSQQRDTLMDLQRRLTIRIRLEIRGEASLIRLEGLTRDVLTADADIRQMIRKAELAERRHRDAALVSSLVEWQYEHRGSFTPFDILTNLTLEEAFENKRSRINVRINNAEYEADLVRKEAFLRDKWAPAVSLKRIEKNDTVALPSTWDPMGGSGLKEVDLLPASQEYQEVAAEFTRTGLANNIVKIVRIQNESLWKGYQVKKASLDSKNGNSNNERRLFHGTHGPSVDHINNHGFNRSYAGKHAAVYGNGTYFAVDPKYSANGTYSRPDAQGHRHMYLALVLVGEFTVGSQGMVVPPEKNPGKSADMYDSVVDNIASPTMFIIFNDVQAYPSYLIVFM</sequence>
<feature type="domain" description="WWE" evidence="8">
    <location>
        <begin position="541"/>
        <end position="617"/>
    </location>
</feature>
<dbReference type="InterPro" id="IPR052056">
    <property type="entry name" value="Mono-ARTD/PARP"/>
</dbReference>
<keyword evidence="5" id="KW-0539">Nucleus</keyword>
<dbReference type="InterPro" id="IPR012317">
    <property type="entry name" value="Poly(ADP-ribose)pol_cat_dom"/>
</dbReference>
<dbReference type="InterPro" id="IPR054596">
    <property type="entry name" value="PARP14_WWE"/>
</dbReference>
<dbReference type="SUPFAM" id="SSF56399">
    <property type="entry name" value="ADP-ribosylation"/>
    <property type="match status" value="1"/>
</dbReference>
<dbReference type="Pfam" id="PF22005">
    <property type="entry name" value="WWE_1"/>
    <property type="match status" value="1"/>
</dbReference>
<dbReference type="Gene3D" id="3.40.220.10">
    <property type="entry name" value="Leucine Aminopeptidase, subunit E, domain 1"/>
    <property type="match status" value="2"/>
</dbReference>
<keyword evidence="4 7" id="KW-0520">NAD</keyword>
<dbReference type="CDD" id="cd01439">
    <property type="entry name" value="TCCD_inducible_PARP_like"/>
    <property type="match status" value="1"/>
</dbReference>
<dbReference type="SUPFAM" id="SSF52949">
    <property type="entry name" value="Macro domain-like"/>
    <property type="match status" value="2"/>
</dbReference>
<dbReference type="Pfam" id="PF23254">
    <property type="entry name" value="KH_PARP14_8"/>
    <property type="match status" value="1"/>
</dbReference>